<accession>A0A453NH04</accession>
<dbReference type="AlphaFoldDB" id="A0A453NH04"/>
<organism evidence="1 2">
    <name type="scientific">Aegilops tauschii subsp. strangulata</name>
    <name type="common">Goatgrass</name>
    <dbReference type="NCBI Taxonomy" id="200361"/>
    <lineage>
        <taxon>Eukaryota</taxon>
        <taxon>Viridiplantae</taxon>
        <taxon>Streptophyta</taxon>
        <taxon>Embryophyta</taxon>
        <taxon>Tracheophyta</taxon>
        <taxon>Spermatophyta</taxon>
        <taxon>Magnoliopsida</taxon>
        <taxon>Liliopsida</taxon>
        <taxon>Poales</taxon>
        <taxon>Poaceae</taxon>
        <taxon>BOP clade</taxon>
        <taxon>Pooideae</taxon>
        <taxon>Triticodae</taxon>
        <taxon>Triticeae</taxon>
        <taxon>Triticinae</taxon>
        <taxon>Aegilops</taxon>
    </lineage>
</organism>
<reference evidence="1" key="4">
    <citation type="submission" date="2019-03" db="UniProtKB">
        <authorList>
            <consortium name="EnsemblPlants"/>
        </authorList>
    </citation>
    <scope>IDENTIFICATION</scope>
</reference>
<keyword evidence="2" id="KW-1185">Reference proteome</keyword>
<sequence>TECLEGLLPLKRDTTESLRDLADVTWTAKELLFACCR</sequence>
<proteinExistence type="predicted"/>
<evidence type="ECO:0000313" key="1">
    <source>
        <dbReference type="EnsemblPlants" id="AET6Gv20364900.14"/>
    </source>
</evidence>
<dbReference type="Gramene" id="AET6Gv20364900.14">
    <property type="protein sequence ID" value="AET6Gv20364900.14"/>
    <property type="gene ID" value="AET6Gv20364900"/>
</dbReference>
<protein>
    <submittedName>
        <fullName evidence="1">Uncharacterized protein</fullName>
    </submittedName>
</protein>
<reference evidence="2" key="1">
    <citation type="journal article" date="2014" name="Science">
        <title>Ancient hybridizations among the ancestral genomes of bread wheat.</title>
        <authorList>
            <consortium name="International Wheat Genome Sequencing Consortium,"/>
            <person name="Marcussen T."/>
            <person name="Sandve S.R."/>
            <person name="Heier L."/>
            <person name="Spannagl M."/>
            <person name="Pfeifer M."/>
            <person name="Jakobsen K.S."/>
            <person name="Wulff B.B."/>
            <person name="Steuernagel B."/>
            <person name="Mayer K.F."/>
            <person name="Olsen O.A."/>
        </authorList>
    </citation>
    <scope>NUCLEOTIDE SEQUENCE [LARGE SCALE GENOMIC DNA]</scope>
    <source>
        <strain evidence="2">cv. AL8/78</strain>
    </source>
</reference>
<reference evidence="2" key="2">
    <citation type="journal article" date="2017" name="Nat. Plants">
        <title>The Aegilops tauschii genome reveals multiple impacts of transposons.</title>
        <authorList>
            <person name="Zhao G."/>
            <person name="Zou C."/>
            <person name="Li K."/>
            <person name="Wang K."/>
            <person name="Li T."/>
            <person name="Gao L."/>
            <person name="Zhang X."/>
            <person name="Wang H."/>
            <person name="Yang Z."/>
            <person name="Liu X."/>
            <person name="Jiang W."/>
            <person name="Mao L."/>
            <person name="Kong X."/>
            <person name="Jiao Y."/>
            <person name="Jia J."/>
        </authorList>
    </citation>
    <scope>NUCLEOTIDE SEQUENCE [LARGE SCALE GENOMIC DNA]</scope>
    <source>
        <strain evidence="2">cv. AL8/78</strain>
    </source>
</reference>
<evidence type="ECO:0000313" key="2">
    <source>
        <dbReference type="Proteomes" id="UP000015105"/>
    </source>
</evidence>
<name>A0A453NH04_AEGTS</name>
<reference evidence="1" key="5">
    <citation type="journal article" date="2021" name="G3 (Bethesda)">
        <title>Aegilops tauschii genome assembly Aet v5.0 features greater sequence contiguity and improved annotation.</title>
        <authorList>
            <person name="Wang L."/>
            <person name="Zhu T."/>
            <person name="Rodriguez J.C."/>
            <person name="Deal K.R."/>
            <person name="Dubcovsky J."/>
            <person name="McGuire P.E."/>
            <person name="Lux T."/>
            <person name="Spannagl M."/>
            <person name="Mayer K.F.X."/>
            <person name="Baldrich P."/>
            <person name="Meyers B.C."/>
            <person name="Huo N."/>
            <person name="Gu Y.Q."/>
            <person name="Zhou H."/>
            <person name="Devos K.M."/>
            <person name="Bennetzen J.L."/>
            <person name="Unver T."/>
            <person name="Budak H."/>
            <person name="Gulick P.J."/>
            <person name="Galiba G."/>
            <person name="Kalapos B."/>
            <person name="Nelson D.R."/>
            <person name="Li P."/>
            <person name="You F.M."/>
            <person name="Luo M.C."/>
            <person name="Dvorak J."/>
        </authorList>
    </citation>
    <scope>NUCLEOTIDE SEQUENCE [LARGE SCALE GENOMIC DNA]</scope>
    <source>
        <strain evidence="1">cv. AL8/78</strain>
    </source>
</reference>
<dbReference type="Proteomes" id="UP000015105">
    <property type="component" value="Chromosome 6D"/>
</dbReference>
<reference evidence="1" key="3">
    <citation type="journal article" date="2017" name="Nature">
        <title>Genome sequence of the progenitor of the wheat D genome Aegilops tauschii.</title>
        <authorList>
            <person name="Luo M.C."/>
            <person name="Gu Y.Q."/>
            <person name="Puiu D."/>
            <person name="Wang H."/>
            <person name="Twardziok S.O."/>
            <person name="Deal K.R."/>
            <person name="Huo N."/>
            <person name="Zhu T."/>
            <person name="Wang L."/>
            <person name="Wang Y."/>
            <person name="McGuire P.E."/>
            <person name="Liu S."/>
            <person name="Long H."/>
            <person name="Ramasamy R.K."/>
            <person name="Rodriguez J.C."/>
            <person name="Van S.L."/>
            <person name="Yuan L."/>
            <person name="Wang Z."/>
            <person name="Xia Z."/>
            <person name="Xiao L."/>
            <person name="Anderson O.D."/>
            <person name="Ouyang S."/>
            <person name="Liang Y."/>
            <person name="Zimin A.V."/>
            <person name="Pertea G."/>
            <person name="Qi P."/>
            <person name="Bennetzen J.L."/>
            <person name="Dai X."/>
            <person name="Dawson M.W."/>
            <person name="Muller H.G."/>
            <person name="Kugler K."/>
            <person name="Rivarola-Duarte L."/>
            <person name="Spannagl M."/>
            <person name="Mayer K.F.X."/>
            <person name="Lu F.H."/>
            <person name="Bevan M.W."/>
            <person name="Leroy P."/>
            <person name="Li P."/>
            <person name="You F.M."/>
            <person name="Sun Q."/>
            <person name="Liu Z."/>
            <person name="Lyons E."/>
            <person name="Wicker T."/>
            <person name="Salzberg S.L."/>
            <person name="Devos K.M."/>
            <person name="Dvorak J."/>
        </authorList>
    </citation>
    <scope>NUCLEOTIDE SEQUENCE [LARGE SCALE GENOMIC DNA]</scope>
    <source>
        <strain evidence="1">cv. AL8/78</strain>
    </source>
</reference>
<dbReference type="EnsemblPlants" id="AET6Gv20364900.14">
    <property type="protein sequence ID" value="AET6Gv20364900.14"/>
    <property type="gene ID" value="AET6Gv20364900"/>
</dbReference>